<dbReference type="InterPro" id="IPR002778">
    <property type="entry name" value="Signal_recog_particle_SRP19"/>
</dbReference>
<evidence type="ECO:0000256" key="2">
    <source>
        <dbReference type="ARBA" id="ARBA00022490"/>
    </source>
</evidence>
<evidence type="ECO:0000256" key="3">
    <source>
        <dbReference type="ARBA" id="ARBA00023135"/>
    </source>
</evidence>
<dbReference type="AlphaFoldDB" id="A0A5B9DA11"/>
<evidence type="ECO:0000256" key="1">
    <source>
        <dbReference type="ARBA" id="ARBA00004496"/>
    </source>
</evidence>
<dbReference type="GO" id="GO:0048500">
    <property type="term" value="C:signal recognition particle"/>
    <property type="evidence" value="ECO:0007669"/>
    <property type="project" value="InterPro"/>
</dbReference>
<dbReference type="EMBL" id="CP042905">
    <property type="protein sequence ID" value="QEE15984.2"/>
    <property type="molecule type" value="Genomic_DNA"/>
</dbReference>
<dbReference type="InterPro" id="IPR036521">
    <property type="entry name" value="SRP19-like_sf"/>
</dbReference>
<dbReference type="GO" id="GO:0006617">
    <property type="term" value="P:SRP-dependent cotranslational protein targeting to membrane, signal sequence recognition"/>
    <property type="evidence" value="ECO:0007669"/>
    <property type="project" value="TreeGrafter"/>
</dbReference>
<dbReference type="SUPFAM" id="SSF69695">
    <property type="entry name" value="SRP19"/>
    <property type="match status" value="1"/>
</dbReference>
<proteinExistence type="predicted"/>
<protein>
    <submittedName>
        <fullName evidence="5">Signal recognition particle subunit SRP19/SEC65 family protein</fullName>
    </submittedName>
</protein>
<comment type="subcellular location">
    <subcellularLocation>
        <location evidence="1">Cytoplasm</location>
    </subcellularLocation>
</comment>
<sequence length="125" mass="14610">MSIFWPQYFDKNRPIRLGRRVSKENATDKPLVEDVLTAAKNLKYVAEIDTQSKYPRSPFDANGLVMIDIMGQKKNWVLKKMAPEVKLAKENRISSAKLDRVKKNRKKHKAKTELLKSKIEKRKKK</sequence>
<evidence type="ECO:0000256" key="4">
    <source>
        <dbReference type="ARBA" id="ARBA00023274"/>
    </source>
</evidence>
<name>A0A5B9DA11_9ARCH</name>
<reference evidence="5 6" key="1">
    <citation type="journal article" date="2020" name="Nature">
        <title>Isolation of an archaeon at the prokaryote-eukaryote interface.</title>
        <authorList>
            <person name="Imachi H."/>
            <person name="Nobu M.K."/>
            <person name="Nakahara N."/>
            <person name="Morono Y."/>
            <person name="Ogawara M."/>
            <person name="Takaki Y."/>
            <person name="Takano Y."/>
            <person name="Uematsu K."/>
            <person name="Ikuta T."/>
            <person name="Ito M."/>
            <person name="Matsui Y."/>
            <person name="Miyazaki M."/>
            <person name="Murata K."/>
            <person name="Saito Y."/>
            <person name="Sakai S."/>
            <person name="Song C."/>
            <person name="Tasumi E."/>
            <person name="Yamanaka Y."/>
            <person name="Yamaguchi T."/>
            <person name="Kamagata Y."/>
            <person name="Tamaki H."/>
            <person name="Takai K."/>
        </authorList>
    </citation>
    <scope>NUCLEOTIDE SEQUENCE [LARGE SCALE GENOMIC DNA]</scope>
    <source>
        <strain evidence="5 6">MK-D1</strain>
    </source>
</reference>
<keyword evidence="6" id="KW-1185">Reference proteome</keyword>
<dbReference type="Proteomes" id="UP000321408">
    <property type="component" value="Chromosome"/>
</dbReference>
<dbReference type="GO" id="GO:0008312">
    <property type="term" value="F:7S RNA binding"/>
    <property type="evidence" value="ECO:0007669"/>
    <property type="project" value="InterPro"/>
</dbReference>
<keyword evidence="3" id="KW-0733">Signal recognition particle</keyword>
<keyword evidence="2" id="KW-0963">Cytoplasm</keyword>
<evidence type="ECO:0000313" key="5">
    <source>
        <dbReference type="EMBL" id="QEE15984.2"/>
    </source>
</evidence>
<reference evidence="5 6" key="2">
    <citation type="journal article" date="2024" name="Int. J. Syst. Evol. Microbiol.">
        <title>Promethearchaeum syntrophicum gen. nov., sp. nov., an anaerobic, obligately syntrophic archaeon, the first isolate of the lineage 'Asgard' archaea, and proposal of the new archaeal phylum Promethearchaeota phyl. nov. and kingdom Promethearchaeati regn. nov.</title>
        <authorList>
            <person name="Imachi H."/>
            <person name="Nobu M.K."/>
            <person name="Kato S."/>
            <person name="Takaki Y."/>
            <person name="Miyazaki M."/>
            <person name="Miyata M."/>
            <person name="Ogawara M."/>
            <person name="Saito Y."/>
            <person name="Sakai S."/>
            <person name="Tahara Y.O."/>
            <person name="Takano Y."/>
            <person name="Tasumi E."/>
            <person name="Uematsu K."/>
            <person name="Yoshimura T."/>
            <person name="Itoh T."/>
            <person name="Ohkuma M."/>
            <person name="Takai K."/>
        </authorList>
    </citation>
    <scope>NUCLEOTIDE SEQUENCE [LARGE SCALE GENOMIC DNA]</scope>
    <source>
        <strain evidence="5 6">MK-D1</strain>
    </source>
</reference>
<dbReference type="PANTHER" id="PTHR17453:SF0">
    <property type="entry name" value="SIGNAL RECOGNITION PARTICLE 19 KDA PROTEIN"/>
    <property type="match status" value="1"/>
</dbReference>
<organism evidence="5 6">
    <name type="scientific">Promethearchaeum syntrophicum</name>
    <dbReference type="NCBI Taxonomy" id="2594042"/>
    <lineage>
        <taxon>Archaea</taxon>
        <taxon>Promethearchaeati</taxon>
        <taxon>Promethearchaeota</taxon>
        <taxon>Promethearchaeia</taxon>
        <taxon>Promethearchaeales</taxon>
        <taxon>Promethearchaeaceae</taxon>
        <taxon>Promethearchaeum</taxon>
    </lineage>
</organism>
<accession>A0A5B9DA11</accession>
<evidence type="ECO:0000313" key="6">
    <source>
        <dbReference type="Proteomes" id="UP000321408"/>
    </source>
</evidence>
<dbReference type="PANTHER" id="PTHR17453">
    <property type="entry name" value="SIGNAL RECOGNITION PARTICLE 19 KD PROTEIN"/>
    <property type="match status" value="1"/>
</dbReference>
<dbReference type="Pfam" id="PF01922">
    <property type="entry name" value="SRP19"/>
    <property type="match status" value="1"/>
</dbReference>
<gene>
    <name evidence="5" type="ORF">DSAG12_01812</name>
</gene>
<dbReference type="OrthoDB" id="56356at2157"/>
<dbReference type="KEGG" id="psyt:DSAG12_01812"/>
<keyword evidence="4" id="KW-0687">Ribonucleoprotein</keyword>
<dbReference type="Gene3D" id="3.30.56.30">
    <property type="entry name" value="Signal recognition particle, SRP19-like subunit"/>
    <property type="match status" value="1"/>
</dbReference>